<proteinExistence type="inferred from homology"/>
<keyword evidence="2" id="KW-0805">Transcription regulation</keyword>
<sequence length="296" mass="33177">MHITPERLVYLVTVAETRSFSAAARKLGVSPSAVSQLIQNMELDLNIRLFDRVSGQAPTLTDVGRTLYVQALEIVPRLQAMEKKAQSYYAGIEDKLTIGVLGYSFFPEHGEAIKNLLAKFPQLNLNIIDVDEFDSHNLADDTDVDILITPADLIPRRGLESVLIGRIKWLCVCAPTHPLAKIRHALSIQDLLAHTQLIPAVSSFITRDMAESVRISSHVVNCSRMYQFKQLLLSGVGFGLFPELLAQGYLDSHQLVELERDFIVDDFEWPIEVVWSQALGPAGEWFIEHLTVQDKD</sequence>
<keyword evidence="7" id="KW-1185">Reference proteome</keyword>
<dbReference type="Proteomes" id="UP001310248">
    <property type="component" value="Unassembled WGS sequence"/>
</dbReference>
<dbReference type="Gene3D" id="3.40.190.290">
    <property type="match status" value="1"/>
</dbReference>
<evidence type="ECO:0000256" key="1">
    <source>
        <dbReference type="ARBA" id="ARBA00009437"/>
    </source>
</evidence>
<dbReference type="PANTHER" id="PTHR30126:SF91">
    <property type="entry name" value="LYSR FAMILY TRANSCRIPTIONAL REGULATOR"/>
    <property type="match status" value="1"/>
</dbReference>
<name>A0ABU7GBM9_9ALTE</name>
<evidence type="ECO:0000256" key="4">
    <source>
        <dbReference type="ARBA" id="ARBA00023163"/>
    </source>
</evidence>
<dbReference type="InterPro" id="IPR036390">
    <property type="entry name" value="WH_DNA-bd_sf"/>
</dbReference>
<dbReference type="SUPFAM" id="SSF46785">
    <property type="entry name" value="Winged helix' DNA-binding domain"/>
    <property type="match status" value="1"/>
</dbReference>
<dbReference type="SUPFAM" id="SSF53850">
    <property type="entry name" value="Periplasmic binding protein-like II"/>
    <property type="match status" value="1"/>
</dbReference>
<dbReference type="EMBL" id="JAYDYW010000016">
    <property type="protein sequence ID" value="MEE1675880.1"/>
    <property type="molecule type" value="Genomic_DNA"/>
</dbReference>
<dbReference type="Pfam" id="PF03466">
    <property type="entry name" value="LysR_substrate"/>
    <property type="match status" value="1"/>
</dbReference>
<dbReference type="CDD" id="cd05466">
    <property type="entry name" value="PBP2_LTTR_substrate"/>
    <property type="match status" value="1"/>
</dbReference>
<comment type="caution">
    <text evidence="6">The sequence shown here is derived from an EMBL/GenBank/DDBJ whole genome shotgun (WGS) entry which is preliminary data.</text>
</comment>
<dbReference type="Pfam" id="PF00126">
    <property type="entry name" value="HTH_1"/>
    <property type="match status" value="1"/>
</dbReference>
<accession>A0ABU7GBM9</accession>
<evidence type="ECO:0000259" key="5">
    <source>
        <dbReference type="PROSITE" id="PS50931"/>
    </source>
</evidence>
<organism evidence="6 7">
    <name type="scientific">Agarivorans aestuarii</name>
    <dbReference type="NCBI Taxonomy" id="1563703"/>
    <lineage>
        <taxon>Bacteria</taxon>
        <taxon>Pseudomonadati</taxon>
        <taxon>Pseudomonadota</taxon>
        <taxon>Gammaproteobacteria</taxon>
        <taxon>Alteromonadales</taxon>
        <taxon>Alteromonadaceae</taxon>
        <taxon>Agarivorans</taxon>
    </lineage>
</organism>
<gene>
    <name evidence="6" type="ORF">SNR37_001207</name>
</gene>
<dbReference type="Gene3D" id="1.10.10.10">
    <property type="entry name" value="Winged helix-like DNA-binding domain superfamily/Winged helix DNA-binding domain"/>
    <property type="match status" value="1"/>
</dbReference>
<comment type="similarity">
    <text evidence="1">Belongs to the LysR transcriptional regulatory family.</text>
</comment>
<evidence type="ECO:0000313" key="7">
    <source>
        <dbReference type="Proteomes" id="UP001310248"/>
    </source>
</evidence>
<evidence type="ECO:0000313" key="6">
    <source>
        <dbReference type="EMBL" id="MEE1675880.1"/>
    </source>
</evidence>
<dbReference type="PANTHER" id="PTHR30126">
    <property type="entry name" value="HTH-TYPE TRANSCRIPTIONAL REGULATOR"/>
    <property type="match status" value="1"/>
</dbReference>
<protein>
    <submittedName>
        <fullName evidence="6">LysR family transcriptional regulator</fullName>
    </submittedName>
</protein>
<reference evidence="7" key="1">
    <citation type="submission" date="2023-07" db="EMBL/GenBank/DDBJ databases">
        <title>Draft genome sequence of Agarivorans aestuarii strain ZMCS4, a CAZymes producing bacteria isolated from the marine brown algae Clodostephus spongiosus.</title>
        <authorList>
            <person name="Lorente B."/>
            <person name="Cabral C."/>
            <person name="Frias J."/>
            <person name="Faria J."/>
            <person name="Toubarro D."/>
        </authorList>
    </citation>
    <scope>NUCLEOTIDE SEQUENCE [LARGE SCALE GENOMIC DNA]</scope>
    <source>
        <strain evidence="7">ZMCS4</strain>
    </source>
</reference>
<feature type="domain" description="HTH lysR-type" evidence="5">
    <location>
        <begin position="3"/>
        <end position="59"/>
    </location>
</feature>
<dbReference type="InterPro" id="IPR005119">
    <property type="entry name" value="LysR_subst-bd"/>
</dbReference>
<dbReference type="InterPro" id="IPR000847">
    <property type="entry name" value="LysR_HTH_N"/>
</dbReference>
<reference evidence="6 7" key="2">
    <citation type="submission" date="2023-12" db="EMBL/GenBank/DDBJ databases">
        <authorList>
            <consortium name="Cladostephus spongiosus"/>
            <person name="Lorente B."/>
            <person name="Cabral C."/>
            <person name="Frias J."/>
            <person name="Faria J."/>
            <person name="Toubarro D."/>
        </authorList>
    </citation>
    <scope>NUCLEOTIDE SEQUENCE [LARGE SCALE GENOMIC DNA]</scope>
    <source>
        <strain evidence="6 7">ZMCS4</strain>
    </source>
</reference>
<dbReference type="RefSeq" id="WP_329776652.1">
    <property type="nucleotide sequence ID" value="NZ_JAYDYW010000016.1"/>
</dbReference>
<dbReference type="InterPro" id="IPR036388">
    <property type="entry name" value="WH-like_DNA-bd_sf"/>
</dbReference>
<keyword evidence="3" id="KW-0238">DNA-binding</keyword>
<evidence type="ECO:0000256" key="3">
    <source>
        <dbReference type="ARBA" id="ARBA00023125"/>
    </source>
</evidence>
<dbReference type="PROSITE" id="PS50931">
    <property type="entry name" value="HTH_LYSR"/>
    <property type="match status" value="1"/>
</dbReference>
<keyword evidence="4" id="KW-0804">Transcription</keyword>
<evidence type="ECO:0000256" key="2">
    <source>
        <dbReference type="ARBA" id="ARBA00023015"/>
    </source>
</evidence>